<evidence type="ECO:0000256" key="10">
    <source>
        <dbReference type="ARBA" id="ARBA00022777"/>
    </source>
</evidence>
<dbReference type="SUPFAM" id="SSF49785">
    <property type="entry name" value="Galactose-binding domain-like"/>
    <property type="match status" value="1"/>
</dbReference>
<evidence type="ECO:0000313" key="27">
    <source>
        <dbReference type="Ensembl" id="ENSSAUP00010067653.1"/>
    </source>
</evidence>
<evidence type="ECO:0000256" key="22">
    <source>
        <dbReference type="SAM" id="Phobius"/>
    </source>
</evidence>
<dbReference type="FunFam" id="2.60.40.10:FF:000059">
    <property type="entry name" value="Ephrin type-A receptor 6"/>
    <property type="match status" value="1"/>
</dbReference>
<protein>
    <recommendedName>
        <fullName evidence="2">receptor protein-tyrosine kinase</fullName>
        <ecNumber evidence="2">2.7.10.1</ecNumber>
    </recommendedName>
</protein>
<keyword evidence="12 22" id="KW-1133">Transmembrane helix</keyword>
<evidence type="ECO:0000256" key="19">
    <source>
        <dbReference type="PIRSR" id="PIRSR000666-2"/>
    </source>
</evidence>
<dbReference type="FunFam" id="1.10.510.10:FF:000019">
    <property type="entry name" value="Ephrin type-A receptor 5"/>
    <property type="match status" value="1"/>
</dbReference>
<dbReference type="Pfam" id="PF01404">
    <property type="entry name" value="Ephrin_lbd"/>
    <property type="match status" value="1"/>
</dbReference>
<dbReference type="CDD" id="cd00063">
    <property type="entry name" value="FN3"/>
    <property type="match status" value="2"/>
</dbReference>
<evidence type="ECO:0000256" key="4">
    <source>
        <dbReference type="ARBA" id="ARBA00022553"/>
    </source>
</evidence>
<dbReference type="SUPFAM" id="SSF57184">
    <property type="entry name" value="Growth factor receptor domain"/>
    <property type="match status" value="1"/>
</dbReference>
<dbReference type="PROSITE" id="PS50853">
    <property type="entry name" value="FN3"/>
    <property type="match status" value="1"/>
</dbReference>
<feature type="disulfide bond" evidence="20">
    <location>
        <begin position="82"/>
        <end position="92"/>
    </location>
</feature>
<dbReference type="PIRSF" id="PIRSF000666">
    <property type="entry name" value="TyrPK_ephrin_receptor"/>
    <property type="match status" value="1"/>
</dbReference>
<proteinExistence type="predicted"/>
<dbReference type="InterPro" id="IPR020635">
    <property type="entry name" value="Tyr_kinase_cat_dom"/>
</dbReference>
<dbReference type="FunFam" id="2.10.50.10:FF:000001">
    <property type="entry name" value="Ephrin type-A receptor 5"/>
    <property type="match status" value="1"/>
</dbReference>
<evidence type="ECO:0000256" key="9">
    <source>
        <dbReference type="ARBA" id="ARBA00022741"/>
    </source>
</evidence>
<evidence type="ECO:0000256" key="21">
    <source>
        <dbReference type="PROSITE-ProRule" id="PRU10141"/>
    </source>
</evidence>
<dbReference type="FunFam" id="2.60.40.1770:FF:000001">
    <property type="entry name" value="Ephrin type-A receptor 5"/>
    <property type="match status" value="1"/>
</dbReference>
<dbReference type="InterPro" id="IPR011009">
    <property type="entry name" value="Kinase-like_dom_sf"/>
</dbReference>
<dbReference type="PROSITE" id="PS00107">
    <property type="entry name" value="PROTEIN_KINASE_ATP"/>
    <property type="match status" value="1"/>
</dbReference>
<dbReference type="PROSITE" id="PS50105">
    <property type="entry name" value="SAM_DOMAIN"/>
    <property type="match status" value="1"/>
</dbReference>
<feature type="binding site" evidence="19">
    <location>
        <begin position="563"/>
        <end position="571"/>
    </location>
    <ligand>
        <name>ATP</name>
        <dbReference type="ChEBI" id="CHEBI:30616"/>
    </ligand>
</feature>
<dbReference type="Pfam" id="PF00536">
    <property type="entry name" value="SAM_1"/>
    <property type="match status" value="1"/>
</dbReference>
<dbReference type="AlphaFoldDB" id="A0A671YX91"/>
<feature type="domain" description="Protein kinase" evidence="23">
    <location>
        <begin position="557"/>
        <end position="818"/>
    </location>
</feature>
<dbReference type="PROSITE" id="PS00790">
    <property type="entry name" value="RECEPTOR_TYR_KIN_V_1"/>
    <property type="match status" value="1"/>
</dbReference>
<dbReference type="InterPro" id="IPR036116">
    <property type="entry name" value="FN3_sf"/>
</dbReference>
<comment type="catalytic activity">
    <reaction evidence="17">
        <text>L-tyrosyl-[protein] + ATP = O-phospho-L-tyrosyl-[protein] + ADP + H(+)</text>
        <dbReference type="Rhea" id="RHEA:10596"/>
        <dbReference type="Rhea" id="RHEA-COMP:10136"/>
        <dbReference type="Rhea" id="RHEA-COMP:20101"/>
        <dbReference type="ChEBI" id="CHEBI:15378"/>
        <dbReference type="ChEBI" id="CHEBI:30616"/>
        <dbReference type="ChEBI" id="CHEBI:46858"/>
        <dbReference type="ChEBI" id="CHEBI:61978"/>
        <dbReference type="ChEBI" id="CHEBI:456216"/>
        <dbReference type="EC" id="2.7.10.1"/>
    </reaction>
</comment>
<dbReference type="CDD" id="cd05066">
    <property type="entry name" value="PTKc_EphR_A"/>
    <property type="match status" value="1"/>
</dbReference>
<dbReference type="InterPro" id="IPR001660">
    <property type="entry name" value="SAM"/>
</dbReference>
<evidence type="ECO:0000256" key="7">
    <source>
        <dbReference type="ARBA" id="ARBA00022729"/>
    </source>
</evidence>
<evidence type="ECO:0000256" key="18">
    <source>
        <dbReference type="PIRSR" id="PIRSR000666-1"/>
    </source>
</evidence>
<dbReference type="InterPro" id="IPR008266">
    <property type="entry name" value="Tyr_kinase_AS"/>
</dbReference>
<dbReference type="SUPFAM" id="SSF56112">
    <property type="entry name" value="Protein kinase-like (PK-like)"/>
    <property type="match status" value="1"/>
</dbReference>
<dbReference type="SMART" id="SM00454">
    <property type="entry name" value="SAM"/>
    <property type="match status" value="1"/>
</dbReference>
<evidence type="ECO:0000256" key="16">
    <source>
        <dbReference type="ARBA" id="ARBA00023180"/>
    </source>
</evidence>
<dbReference type="SUPFAM" id="SSF47769">
    <property type="entry name" value="SAM/Pointed domain"/>
    <property type="match status" value="1"/>
</dbReference>
<dbReference type="Pfam" id="PF14575">
    <property type="entry name" value="EphA2_TM"/>
    <property type="match status" value="1"/>
</dbReference>
<dbReference type="InterPro" id="IPR003961">
    <property type="entry name" value="FN3_dom"/>
</dbReference>
<keyword evidence="13 22" id="KW-0472">Membrane</keyword>
<feature type="binding site" evidence="19 21">
    <location>
        <position position="589"/>
    </location>
    <ligand>
        <name>ATP</name>
        <dbReference type="ChEBI" id="CHEBI:30616"/>
    </ligand>
</feature>
<evidence type="ECO:0000256" key="3">
    <source>
        <dbReference type="ARBA" id="ARBA00022475"/>
    </source>
</evidence>
<dbReference type="Proteomes" id="UP000472265">
    <property type="component" value="Chromosome 21"/>
</dbReference>
<dbReference type="InterPro" id="IPR001090">
    <property type="entry name" value="Ephrin_rcpt_lig-bd_dom"/>
</dbReference>
<dbReference type="SMART" id="SM01411">
    <property type="entry name" value="Ephrin_rec_like"/>
    <property type="match status" value="1"/>
</dbReference>
<dbReference type="InterPro" id="IPR000719">
    <property type="entry name" value="Prot_kinase_dom"/>
</dbReference>
<dbReference type="Gene3D" id="2.60.120.260">
    <property type="entry name" value="Galactose-binding domain-like"/>
    <property type="match status" value="1"/>
</dbReference>
<dbReference type="GO" id="GO:0005524">
    <property type="term" value="F:ATP binding"/>
    <property type="evidence" value="ECO:0007669"/>
    <property type="project" value="UniProtKB-UniRule"/>
</dbReference>
<reference evidence="27" key="2">
    <citation type="submission" date="2025-08" db="UniProtKB">
        <authorList>
            <consortium name="Ensembl"/>
        </authorList>
    </citation>
    <scope>IDENTIFICATION</scope>
</reference>
<feature type="active site" description="Proton acceptor" evidence="18">
    <location>
        <position position="682"/>
    </location>
</feature>
<keyword evidence="14" id="KW-0829">Tyrosine-protein kinase</keyword>
<evidence type="ECO:0000256" key="12">
    <source>
        <dbReference type="ARBA" id="ARBA00022989"/>
    </source>
</evidence>
<gene>
    <name evidence="27" type="primary">epha4b</name>
</gene>
<sequence length="904" mass="101448">MRATFPPSGIQLRPRSFLSKRPLSRPQWEEISVMDERNTPMRTYQVCNVMEANQNNWLRTRHISREGAQRVYIEIKFTLRDCNSLPGVPGTCKETFNMYYYESNNANLWFIKESQYVKIDTIAADESFTQVDVGDRVMKLNTEVRDISNLSKKGFYLAFQDLGACIALVSVRVFYKKCPLTVLNLAQFPDTITGGDTALVEVHGMCVNASEEFEAPKMYCSADGGWLVPIGRCVCKPGFEENKDVCQPCRPGTYKASATDAYCTKCPPHSSSPQEQAEECVCEKGFHRAETDPRSMACTRPPSAPENPISTVNETCVTLEWSPPRDTGGRGDITYSLHCRKCSGDGRKCTPCGSSVHFVPRQFGLLSASVLVTDLQPDSNYSFTVESQNGVSDLSPTPRGTVVINVTTSQTGDVLLTRRLFNPLLLLCPPLQNQREQNYTVLKTRSNMMTVDGLKPGTTYVFRVRARTDGGYGSYGGEIELETSHEGKEVKNKHLFTRDLSFSLFFFLFIILCNWIAGFIFPPPRLPGSRTYIHPHTYEDPNQAVRDFAKEIDASNIRIERVIGAGEFGEVCSGRLRVQGKREIYVAIKSLKAGYSDKQRRDFLSEASIMGQFDHPNIIRLEGVVTRCKPVMIITEFMENGSLDTFLKKHDGQFTVIQLVGMLRGIASGMKYLSDMSYVHRDLAARNILVNSNLVCKVSDFGLSRVLEDDPEAAYTTRGGKIPIRWTAPEAIAYRKFTSASDVWSYGIVMWEVISYGERPYWEMSNQDVIKAIDEGYRLPAPMDCPVVLHQLMLDCWEKGRSDRPKFGQIVTILDKLIRNPASLRELDPSTPEFSVNTVDEWLEAIKMGQYKENFSSAGYVSLDSVLYISVSELSKMGVTLAGHQKKILSSAQGLQTQGTHVQV</sequence>
<evidence type="ECO:0000259" key="26">
    <source>
        <dbReference type="PROSITE" id="PS51550"/>
    </source>
</evidence>
<dbReference type="EC" id="2.7.10.1" evidence="2"/>
<dbReference type="FunFam" id="1.10.150.50:FF:000001">
    <property type="entry name" value="Ephrin type-A receptor 5"/>
    <property type="match status" value="1"/>
</dbReference>
<reference evidence="27" key="1">
    <citation type="submission" date="2021-04" db="EMBL/GenBank/DDBJ databases">
        <authorList>
            <consortium name="Wellcome Sanger Institute Data Sharing"/>
        </authorList>
    </citation>
    <scope>NUCLEOTIDE SEQUENCE [LARGE SCALE GENOMIC DNA]</scope>
</reference>
<dbReference type="SMART" id="SM00615">
    <property type="entry name" value="EPH_lbd"/>
    <property type="match status" value="1"/>
</dbReference>
<evidence type="ECO:0000256" key="6">
    <source>
        <dbReference type="ARBA" id="ARBA00022692"/>
    </source>
</evidence>
<dbReference type="PANTHER" id="PTHR46877">
    <property type="entry name" value="EPH RECEPTOR A5"/>
    <property type="match status" value="1"/>
</dbReference>
<name>A0A671YX91_SPAAU</name>
<keyword evidence="10" id="KW-0418">Kinase</keyword>
<dbReference type="InterPro" id="IPR008979">
    <property type="entry name" value="Galactose-bd-like_sf"/>
</dbReference>
<keyword evidence="7" id="KW-0732">Signal</keyword>
<dbReference type="FunFam" id="2.60.120.260:FF:000001">
    <property type="entry name" value="Ephrin type-A receptor 7"/>
    <property type="match status" value="1"/>
</dbReference>
<evidence type="ECO:0000259" key="24">
    <source>
        <dbReference type="PROSITE" id="PS50105"/>
    </source>
</evidence>
<dbReference type="Gene3D" id="1.10.150.50">
    <property type="entry name" value="Transcription Factor, Ets-1"/>
    <property type="match status" value="1"/>
</dbReference>
<dbReference type="InterPro" id="IPR013783">
    <property type="entry name" value="Ig-like_fold"/>
</dbReference>
<dbReference type="GO" id="GO:0005886">
    <property type="term" value="C:plasma membrane"/>
    <property type="evidence" value="ECO:0007669"/>
    <property type="project" value="UniProtKB-SubCell"/>
</dbReference>
<dbReference type="PRINTS" id="PR00014">
    <property type="entry name" value="FNTYPEIII"/>
</dbReference>
<dbReference type="PRINTS" id="PR00109">
    <property type="entry name" value="TYRKINASE"/>
</dbReference>
<accession>A0A671YX91</accession>
<keyword evidence="8" id="KW-0677">Repeat</keyword>
<feature type="domain" description="Eph LBD" evidence="26">
    <location>
        <begin position="1"/>
        <end position="183"/>
    </location>
</feature>
<keyword evidence="16" id="KW-0325">Glycoprotein</keyword>
<evidence type="ECO:0000256" key="1">
    <source>
        <dbReference type="ARBA" id="ARBA00004251"/>
    </source>
</evidence>
<feature type="disulfide bond" evidence="20">
    <location>
        <begin position="47"/>
        <end position="165"/>
    </location>
</feature>
<dbReference type="InterPro" id="IPR017441">
    <property type="entry name" value="Protein_kinase_ATP_BS"/>
</dbReference>
<evidence type="ECO:0000313" key="28">
    <source>
        <dbReference type="Proteomes" id="UP000472265"/>
    </source>
</evidence>
<evidence type="ECO:0000256" key="8">
    <source>
        <dbReference type="ARBA" id="ARBA00022737"/>
    </source>
</evidence>
<dbReference type="PROSITE" id="PS00109">
    <property type="entry name" value="PROTEIN_KINASE_TYR"/>
    <property type="match status" value="1"/>
</dbReference>
<dbReference type="PROSITE" id="PS00791">
    <property type="entry name" value="RECEPTOR_TYR_KIN_V_2"/>
    <property type="match status" value="1"/>
</dbReference>
<dbReference type="GO" id="GO:0030425">
    <property type="term" value="C:dendrite"/>
    <property type="evidence" value="ECO:0007669"/>
    <property type="project" value="TreeGrafter"/>
</dbReference>
<keyword evidence="6 22" id="KW-0812">Transmembrane</keyword>
<evidence type="ECO:0000259" key="23">
    <source>
        <dbReference type="PROSITE" id="PS50011"/>
    </source>
</evidence>
<dbReference type="Ensembl" id="ENSSAUT00010070817.1">
    <property type="protein sequence ID" value="ENSSAUP00010067653.1"/>
    <property type="gene ID" value="ENSSAUG00010026832.1"/>
</dbReference>
<dbReference type="PROSITE" id="PS50011">
    <property type="entry name" value="PROTEIN_KINASE_DOM"/>
    <property type="match status" value="1"/>
</dbReference>
<keyword evidence="9 19" id="KW-0547">Nucleotide-binding</keyword>
<evidence type="ECO:0000259" key="25">
    <source>
        <dbReference type="PROSITE" id="PS50853"/>
    </source>
</evidence>
<evidence type="ECO:0000256" key="15">
    <source>
        <dbReference type="ARBA" id="ARBA00023170"/>
    </source>
</evidence>
<comment type="subcellular location">
    <subcellularLocation>
        <location evidence="1">Cell membrane</location>
        <topology evidence="1">Single-pass type I membrane protein</topology>
    </subcellularLocation>
</comment>
<dbReference type="Pfam" id="PF07714">
    <property type="entry name" value="PK_Tyr_Ser-Thr"/>
    <property type="match status" value="1"/>
</dbReference>
<keyword evidence="4" id="KW-0597">Phosphoprotein</keyword>
<dbReference type="FunFam" id="3.30.200.20:FF:000001">
    <property type="entry name" value="Ephrin type-A receptor 5"/>
    <property type="match status" value="1"/>
</dbReference>
<dbReference type="Pfam" id="PF00041">
    <property type="entry name" value="fn3"/>
    <property type="match status" value="2"/>
</dbReference>
<dbReference type="InterPro" id="IPR001245">
    <property type="entry name" value="Ser-Thr/Tyr_kinase_cat_dom"/>
</dbReference>
<organism evidence="27 28">
    <name type="scientific">Sparus aurata</name>
    <name type="common">Gilthead sea bream</name>
    <dbReference type="NCBI Taxonomy" id="8175"/>
    <lineage>
        <taxon>Eukaryota</taxon>
        <taxon>Metazoa</taxon>
        <taxon>Chordata</taxon>
        <taxon>Craniata</taxon>
        <taxon>Vertebrata</taxon>
        <taxon>Euteleostomi</taxon>
        <taxon>Actinopterygii</taxon>
        <taxon>Neopterygii</taxon>
        <taxon>Teleostei</taxon>
        <taxon>Neoteleostei</taxon>
        <taxon>Acanthomorphata</taxon>
        <taxon>Eupercaria</taxon>
        <taxon>Spariformes</taxon>
        <taxon>Sparidae</taxon>
        <taxon>Sparus</taxon>
    </lineage>
</organism>
<dbReference type="CDD" id="cd09488">
    <property type="entry name" value="SAM_EPH-R"/>
    <property type="match status" value="1"/>
</dbReference>
<dbReference type="Gene3D" id="2.10.50.10">
    <property type="entry name" value="Tumor Necrosis Factor Receptor, subunit A, domain 2"/>
    <property type="match status" value="1"/>
</dbReference>
<evidence type="ECO:0000256" key="11">
    <source>
        <dbReference type="ARBA" id="ARBA00022840"/>
    </source>
</evidence>
<keyword evidence="15" id="KW-0675">Receptor</keyword>
<dbReference type="GO" id="GO:0005005">
    <property type="term" value="F:transmembrane-ephrin receptor activity"/>
    <property type="evidence" value="ECO:0007669"/>
    <property type="project" value="TreeGrafter"/>
</dbReference>
<dbReference type="SUPFAM" id="SSF49265">
    <property type="entry name" value="Fibronectin type III"/>
    <property type="match status" value="1"/>
</dbReference>
<keyword evidence="28" id="KW-1185">Reference proteome</keyword>
<evidence type="ECO:0000256" key="20">
    <source>
        <dbReference type="PIRSR" id="PIRSR000666-3"/>
    </source>
</evidence>
<dbReference type="SMART" id="SM00219">
    <property type="entry name" value="TyrKc"/>
    <property type="match status" value="1"/>
</dbReference>
<evidence type="ECO:0000256" key="14">
    <source>
        <dbReference type="ARBA" id="ARBA00023137"/>
    </source>
</evidence>
<dbReference type="InterPro" id="IPR016257">
    <property type="entry name" value="Tyr_kinase_ephrin_rcpt"/>
</dbReference>
<dbReference type="SMART" id="SM00060">
    <property type="entry name" value="FN3"/>
    <property type="match status" value="2"/>
</dbReference>
<dbReference type="Gene3D" id="2.60.40.1770">
    <property type="entry name" value="ephrin a2 ectodomain"/>
    <property type="match status" value="1"/>
</dbReference>
<evidence type="ECO:0000256" key="2">
    <source>
        <dbReference type="ARBA" id="ARBA00011902"/>
    </source>
</evidence>
<evidence type="ECO:0000256" key="5">
    <source>
        <dbReference type="ARBA" id="ARBA00022679"/>
    </source>
</evidence>
<dbReference type="CDD" id="cd00185">
    <property type="entry name" value="TNFRSF"/>
    <property type="match status" value="1"/>
</dbReference>
<dbReference type="InterPro" id="IPR001426">
    <property type="entry name" value="Tyr_kinase_rcpt_V_CS"/>
</dbReference>
<dbReference type="InterPro" id="IPR027936">
    <property type="entry name" value="Eph_TM"/>
</dbReference>
<dbReference type="GO" id="GO:0007411">
    <property type="term" value="P:axon guidance"/>
    <property type="evidence" value="ECO:0007669"/>
    <property type="project" value="TreeGrafter"/>
</dbReference>
<reference evidence="27" key="3">
    <citation type="submission" date="2025-09" db="UniProtKB">
        <authorList>
            <consortium name="Ensembl"/>
        </authorList>
    </citation>
    <scope>IDENTIFICATION</scope>
</reference>
<evidence type="ECO:0000256" key="13">
    <source>
        <dbReference type="ARBA" id="ARBA00023136"/>
    </source>
</evidence>
<feature type="domain" description="Fibronectin type-III" evidence="25">
    <location>
        <begin position="301"/>
        <end position="411"/>
    </location>
</feature>
<dbReference type="InterPro" id="IPR009030">
    <property type="entry name" value="Growth_fac_rcpt_cys_sf"/>
</dbReference>
<keyword evidence="3" id="KW-1003">Cell membrane</keyword>
<feature type="domain" description="SAM" evidence="24">
    <location>
        <begin position="834"/>
        <end position="898"/>
    </location>
</feature>
<dbReference type="Gene3D" id="3.30.200.20">
    <property type="entry name" value="Phosphorylase Kinase, domain 1"/>
    <property type="match status" value="1"/>
</dbReference>
<keyword evidence="11 19" id="KW-0067">ATP-binding</keyword>
<dbReference type="PROSITE" id="PS51550">
    <property type="entry name" value="EPH_LBD"/>
    <property type="match status" value="1"/>
</dbReference>
<evidence type="ECO:0000256" key="17">
    <source>
        <dbReference type="ARBA" id="ARBA00051243"/>
    </source>
</evidence>
<feature type="transmembrane region" description="Helical" evidence="22">
    <location>
        <begin position="500"/>
        <end position="521"/>
    </location>
</feature>
<dbReference type="InterPro" id="IPR050449">
    <property type="entry name" value="Ephrin_rcpt_TKs"/>
</dbReference>
<keyword evidence="5" id="KW-0808">Transferase</keyword>
<dbReference type="InterPro" id="IPR013761">
    <property type="entry name" value="SAM/pointed_sf"/>
</dbReference>
<dbReference type="Gene3D" id="2.60.40.10">
    <property type="entry name" value="Immunoglobulins"/>
    <property type="match status" value="2"/>
</dbReference>
<dbReference type="PANTHER" id="PTHR46877:SF8">
    <property type="entry name" value="RECEPTOR PROTEIN-TYROSINE KINASE"/>
    <property type="match status" value="1"/>
</dbReference>
<keyword evidence="20" id="KW-1015">Disulfide bond</keyword>
<dbReference type="Gene3D" id="1.10.510.10">
    <property type="entry name" value="Transferase(Phosphotransferase) domain 1"/>
    <property type="match status" value="1"/>
</dbReference>
<dbReference type="Pfam" id="PF25599">
    <property type="entry name" value="Ephrin_CRD"/>
    <property type="match status" value="1"/>
</dbReference>
<dbReference type="GeneTree" id="ENSGT00940000165265"/>